<protein>
    <recommendedName>
        <fullName evidence="1">LUD domain-containing protein</fullName>
    </recommendedName>
</protein>
<dbReference type="PANTHER" id="PTHR43682:SF1">
    <property type="entry name" value="LACTATE UTILIZATION PROTEIN C"/>
    <property type="match status" value="1"/>
</dbReference>
<organism evidence="2 3">
    <name type="scientific">Desulfitobacterium dichloroeliminans (strain LMG P-21439 / DCA1)</name>
    <dbReference type="NCBI Taxonomy" id="871963"/>
    <lineage>
        <taxon>Bacteria</taxon>
        <taxon>Bacillati</taxon>
        <taxon>Bacillota</taxon>
        <taxon>Clostridia</taxon>
        <taxon>Eubacteriales</taxon>
        <taxon>Desulfitobacteriaceae</taxon>
        <taxon>Desulfitobacterium</taxon>
    </lineage>
</organism>
<dbReference type="InterPro" id="IPR037171">
    <property type="entry name" value="NagB/RpiA_transferase-like"/>
</dbReference>
<dbReference type="Pfam" id="PF02589">
    <property type="entry name" value="LUD_dom"/>
    <property type="match status" value="1"/>
</dbReference>
<proteinExistence type="predicted"/>
<dbReference type="SUPFAM" id="SSF100950">
    <property type="entry name" value="NagB/RpiA/CoA transferase-like"/>
    <property type="match status" value="1"/>
</dbReference>
<keyword evidence="3" id="KW-1185">Reference proteome</keyword>
<dbReference type="Gene3D" id="3.40.50.10420">
    <property type="entry name" value="NagB/RpiA/CoA transferase-like"/>
    <property type="match status" value="1"/>
</dbReference>
<dbReference type="EMBL" id="CP003344">
    <property type="protein sequence ID" value="AGA69697.1"/>
    <property type="molecule type" value="Genomic_DNA"/>
</dbReference>
<accession>L0F919</accession>
<evidence type="ECO:0000313" key="2">
    <source>
        <dbReference type="EMBL" id="AGA69697.1"/>
    </source>
</evidence>
<dbReference type="HOGENOM" id="CLU_090664_1_0_9"/>
<name>L0F919_DESDL</name>
<dbReference type="PANTHER" id="PTHR43682">
    <property type="entry name" value="LACTATE UTILIZATION PROTEIN C"/>
    <property type="match status" value="1"/>
</dbReference>
<gene>
    <name evidence="2" type="ordered locus">Desdi_2267</name>
</gene>
<dbReference type="InterPro" id="IPR024185">
    <property type="entry name" value="FTHF_cligase-like_sf"/>
</dbReference>
<dbReference type="Proteomes" id="UP000010797">
    <property type="component" value="Chromosome"/>
</dbReference>
<dbReference type="STRING" id="871963.Desdi_2267"/>
<dbReference type="eggNOG" id="COG1556">
    <property type="taxonomic scope" value="Bacteria"/>
</dbReference>
<evidence type="ECO:0000259" key="1">
    <source>
        <dbReference type="Pfam" id="PF02589"/>
    </source>
</evidence>
<reference evidence="3" key="1">
    <citation type="submission" date="2012-02" db="EMBL/GenBank/DDBJ databases">
        <title>Complete sequence of Desulfitobacterium dichloroeliminans LMG P-21439.</title>
        <authorList>
            <person name="Lucas S."/>
            <person name="Han J."/>
            <person name="Lapidus A."/>
            <person name="Cheng J.-F."/>
            <person name="Goodwin L."/>
            <person name="Pitluck S."/>
            <person name="Peters L."/>
            <person name="Ovchinnikova G."/>
            <person name="Teshima H."/>
            <person name="Detter J.C."/>
            <person name="Han C."/>
            <person name="Tapia R."/>
            <person name="Land M."/>
            <person name="Hauser L."/>
            <person name="Kyrpides N."/>
            <person name="Ivanova N."/>
            <person name="Pagani I."/>
            <person name="Kruse T."/>
            <person name="de Vos W.M."/>
            <person name="Boon N."/>
            <person name="Smidt H."/>
            <person name="Woyke T."/>
        </authorList>
    </citation>
    <scope>NUCLEOTIDE SEQUENCE [LARGE SCALE GENOMIC DNA]</scope>
    <source>
        <strain evidence="3">LMG P-21439 / DCA1</strain>
    </source>
</reference>
<feature type="domain" description="LUD" evidence="1">
    <location>
        <begin position="42"/>
        <end position="222"/>
    </location>
</feature>
<evidence type="ECO:0000313" key="3">
    <source>
        <dbReference type="Proteomes" id="UP000010797"/>
    </source>
</evidence>
<dbReference type="InterPro" id="IPR003741">
    <property type="entry name" value="LUD_dom"/>
</dbReference>
<dbReference type="AlphaFoldDB" id="L0F919"/>
<dbReference type="RefSeq" id="WP_015262673.1">
    <property type="nucleotide sequence ID" value="NC_019903.1"/>
</dbReference>
<dbReference type="KEGG" id="ddl:Desdi_2267"/>
<sequence length="225" mass="24768">MSNRQEFIANIAKKLGRPTPSSVTPVEVTYPLFQTNSPEERLEHFLKMFETMGGKVAKAATSAEATEALKAWFGEKPEWLGSNKVITWNELPTMARACLEGLGWSARVYADLPANREERYAIMDKAELGITGVDYGIVQSGSLVLKSNTQRGRAVSLIPIRHLAFIPASVIRDRLDQVLAELKQSPIPAAIEIISGPSRTSDIEMDLSIGVHGPVELYCIVMDNQ</sequence>
<dbReference type="OrthoDB" id="9794157at2"/>